<dbReference type="PROSITE" id="PS50088">
    <property type="entry name" value="ANK_REPEAT"/>
    <property type="match status" value="2"/>
</dbReference>
<feature type="repeat" description="ANK" evidence="3">
    <location>
        <begin position="196"/>
        <end position="228"/>
    </location>
</feature>
<feature type="compositionally biased region" description="Low complexity" evidence="4">
    <location>
        <begin position="48"/>
        <end position="76"/>
    </location>
</feature>
<dbReference type="SUPFAM" id="SSF48403">
    <property type="entry name" value="Ankyrin repeat"/>
    <property type="match status" value="1"/>
</dbReference>
<keyword evidence="2 3" id="KW-0040">ANK repeat</keyword>
<evidence type="ECO:0000256" key="2">
    <source>
        <dbReference type="ARBA" id="ARBA00023043"/>
    </source>
</evidence>
<dbReference type="SMART" id="SM00248">
    <property type="entry name" value="ANK"/>
    <property type="match status" value="4"/>
</dbReference>
<keyword evidence="1" id="KW-0677">Repeat</keyword>
<dbReference type="PANTHER" id="PTHR24198">
    <property type="entry name" value="ANKYRIN REPEAT AND PROTEIN KINASE DOMAIN-CONTAINING PROTEIN"/>
    <property type="match status" value="1"/>
</dbReference>
<dbReference type="Gene3D" id="1.25.40.20">
    <property type="entry name" value="Ankyrin repeat-containing domain"/>
    <property type="match status" value="2"/>
</dbReference>
<dbReference type="PANTHER" id="PTHR24198:SF165">
    <property type="entry name" value="ANKYRIN REPEAT-CONTAINING PROTEIN-RELATED"/>
    <property type="match status" value="1"/>
</dbReference>
<feature type="repeat" description="ANK" evidence="3">
    <location>
        <begin position="130"/>
        <end position="162"/>
    </location>
</feature>
<dbReference type="InterPro" id="IPR036770">
    <property type="entry name" value="Ankyrin_rpt-contain_sf"/>
</dbReference>
<gene>
    <name evidence="5" type="ORF">AMON00008_LOCUS59808</name>
</gene>
<dbReference type="PROSITE" id="PS50297">
    <property type="entry name" value="ANK_REP_REGION"/>
    <property type="match status" value="1"/>
</dbReference>
<organism evidence="5">
    <name type="scientific">Alexandrium monilatum</name>
    <dbReference type="NCBI Taxonomy" id="311494"/>
    <lineage>
        <taxon>Eukaryota</taxon>
        <taxon>Sar</taxon>
        <taxon>Alveolata</taxon>
        <taxon>Dinophyceae</taxon>
        <taxon>Gonyaulacales</taxon>
        <taxon>Pyrocystaceae</taxon>
        <taxon>Alexandrium</taxon>
    </lineage>
</organism>
<evidence type="ECO:0000256" key="3">
    <source>
        <dbReference type="PROSITE-ProRule" id="PRU00023"/>
    </source>
</evidence>
<evidence type="ECO:0000313" key="5">
    <source>
        <dbReference type="EMBL" id="CAE4660986.1"/>
    </source>
</evidence>
<evidence type="ECO:0000256" key="4">
    <source>
        <dbReference type="SAM" id="MobiDB-lite"/>
    </source>
</evidence>
<feature type="compositionally biased region" description="Basic residues" evidence="4">
    <location>
        <begin position="36"/>
        <end position="46"/>
    </location>
</feature>
<feature type="region of interest" description="Disordered" evidence="4">
    <location>
        <begin position="1"/>
        <end position="85"/>
    </location>
</feature>
<dbReference type="Pfam" id="PF00023">
    <property type="entry name" value="Ank"/>
    <property type="match status" value="2"/>
</dbReference>
<dbReference type="AlphaFoldDB" id="A0A7S4SZS7"/>
<proteinExistence type="predicted"/>
<name>A0A7S4SZS7_9DINO</name>
<accession>A0A7S4SZS7</accession>
<dbReference type="EMBL" id="HBNR01083521">
    <property type="protein sequence ID" value="CAE4660986.1"/>
    <property type="molecule type" value="Transcribed_RNA"/>
</dbReference>
<reference evidence="5" key="1">
    <citation type="submission" date="2021-01" db="EMBL/GenBank/DDBJ databases">
        <authorList>
            <person name="Corre E."/>
            <person name="Pelletier E."/>
            <person name="Niang G."/>
            <person name="Scheremetjew M."/>
            <person name="Finn R."/>
            <person name="Kale V."/>
            <person name="Holt S."/>
            <person name="Cochrane G."/>
            <person name="Meng A."/>
            <person name="Brown T."/>
            <person name="Cohen L."/>
        </authorList>
    </citation>
    <scope>NUCLEOTIDE SEQUENCE</scope>
    <source>
        <strain evidence="5">CCMP3105</strain>
    </source>
</reference>
<feature type="region of interest" description="Disordered" evidence="4">
    <location>
        <begin position="305"/>
        <end position="331"/>
    </location>
</feature>
<feature type="compositionally biased region" description="Low complexity" evidence="4">
    <location>
        <begin position="319"/>
        <end position="331"/>
    </location>
</feature>
<dbReference type="InterPro" id="IPR002110">
    <property type="entry name" value="Ankyrin_rpt"/>
</dbReference>
<evidence type="ECO:0000256" key="1">
    <source>
        <dbReference type="ARBA" id="ARBA00022737"/>
    </source>
</evidence>
<protein>
    <submittedName>
        <fullName evidence="5">Uncharacterized protein</fullName>
    </submittedName>
</protein>
<sequence>MAQSVSRPTAVEAEAPSPTRRSRSRSASRSTPTLAVRRRRVPRRRAASPEVPSTTAAAPAIAPSTSSSAPAASSAPGRPEGSSEQAALFVAASQGDAADVRRALRRGAEADVVALGPCLCGQDEAACVCLGYSPLHCACQAGSTAAVFALLTASADPCARSGRILFHVRPRATEEHQEGEEVEDSDGFSASLSVVDGLTPLHVAAACGHRRIVSLLLRHFADPHIGAAEPRKTALGFALEARELGIAELLRQAGAERAAQRAAATVGTAESFLARQGGAASAAQALSSPRLEAIRQRVRARLSESSAVVSEAGEDKEQQQQQRQHPLGVIRGVVRLGSSGGG</sequence>